<dbReference type="Proteomes" id="UP001634394">
    <property type="component" value="Unassembled WGS sequence"/>
</dbReference>
<feature type="domain" description="CCZ1/INTU/HSP4 first Longin" evidence="2">
    <location>
        <begin position="11"/>
        <end position="116"/>
    </location>
</feature>
<feature type="compositionally biased region" description="Polar residues" evidence="1">
    <location>
        <begin position="1195"/>
        <end position="1204"/>
    </location>
</feature>
<feature type="region of interest" description="Disordered" evidence="1">
    <location>
        <begin position="1041"/>
        <end position="1062"/>
    </location>
</feature>
<comment type="caution">
    <text evidence="3">The sequence shown here is derived from an EMBL/GenBank/DDBJ whole genome shotgun (WGS) entry which is preliminary data.</text>
</comment>
<feature type="compositionally biased region" description="Polar residues" evidence="1">
    <location>
        <begin position="448"/>
        <end position="459"/>
    </location>
</feature>
<feature type="region of interest" description="Disordered" evidence="1">
    <location>
        <begin position="546"/>
        <end position="565"/>
    </location>
</feature>
<dbReference type="PANTHER" id="PTHR14407:SF9">
    <property type="entry name" value="BLOC-3 COMPLEX MEMBER HPS4"/>
    <property type="match status" value="1"/>
</dbReference>
<feature type="region of interest" description="Disordered" evidence="1">
    <location>
        <begin position="665"/>
        <end position="726"/>
    </location>
</feature>
<evidence type="ECO:0000259" key="2">
    <source>
        <dbReference type="Pfam" id="PF19031"/>
    </source>
</evidence>
<feature type="region of interest" description="Disordered" evidence="1">
    <location>
        <begin position="275"/>
        <end position="318"/>
    </location>
</feature>
<sequence length="1306" mass="146081">MANKCRRRDRIFFVYDHSMLKKEEDDPKSAILFFTPDSVSDDTQCSIVGHLMGMMEFLSSTVSISHPRAIKLETDKYIIKRVNRYSLVLQGFHNESNMHLTNQLEHLYKCFVTFHGSIDSLSLRFKARRAAFLEEFKSIWTEILDLGGFDQNLLTQAFNYLPYVDVPKNASHLFLQASHILQSSQRRPYVLAGMILYKNGVVCSQLTPELTKLLILAQSQLPCFLLHTDFEMPIGCKLMSVFLTDDDYFSVHPLHHDAKRHYKVAEFSKHRESVVIKKDKTQSRTEKSPKRSQPYPQNGDSNSLGQGHSRISLSRKEISSWSDRRQITSIVGVPLVECKSGEMKAEEEIGVMHGFSADKDRDGKHWSPNNKDNKKSKIQSDTRSEPCREKDRNDLFEKNKESQKRNTQNREHAERAKFEVGDSTEDGTVSELENGDIDKTHEKRSQEVEGNTSGTNKLHNINLDESELETLDIEKYSIEVNLDSDGFVCGTDKHLPDHDSVVYTDVPRVEDEIPPLENQQDYTKRNEETTTVTQLEAISASLLEENKIPTSENQQGNTKCNEPTTTVTQLEATSASLLEEKKIPTSENQQDNTKCNEETTVTQLEATSASPLEDISASLLEDISASPLEDISASLLKENKIPTSENQQGNTKCNEPTTTVTQLEATSASPLEENKIPPSENQQGNTKCNEPTTTVTQLEATSASPLEENKIPSSENQQGNTKCNEPTTTVTQLEATSASLLEENKIPPLENQQGNTKCNEPTTTVTQLEATSASLLEEKKIPTSENQQGNTKCNEPTTTVTQLEATSASPLEDISASLLEENKIPTSENEQGNTKCNEETTVTQLEAISASLLEENKIPTSENQQGSTKYNEPTTTVTQLEATSASLLEEKKIPTSENQQGNTKHNEETTVTQLEATSVSPIEENKIPPSENQQDNTKCTEETTVTQLEATSSSLLEENKIPTSKNQQDNTKCTEQGTYVTRLEAILTSTIDENGSDKQHVFETEKEQISSPVKDDISVKEQEHLHNSKCSMTEACNNETDFHERDSHETDFHERDSHETDFQCHAEDRSKVLAETETLVVTTESGNTDKARNEVSVNVLENYKTESDKQTVRNSLLLISNIARSGLHLIEEKENIDPELKDASEAQMVGKPVAEKTNYGLIGNLSKKSSSSFSSSDDMPSSTQFGQEQFKFRSHSSGSNTEVMTSEEVKDIMTSFVSHDNKAEKRNTVQRELDDSVKCNSQKGMTSFSGSFSSDQSSDSTLSKVWTPDMDGLNDLTLYVQRHSDISLLLLLENPVQNEEAVLHML</sequence>
<dbReference type="Pfam" id="PF19031">
    <property type="entry name" value="Intu_longin_1"/>
    <property type="match status" value="1"/>
</dbReference>
<feature type="region of interest" description="Disordered" evidence="1">
    <location>
        <begin position="853"/>
        <end position="940"/>
    </location>
</feature>
<feature type="compositionally biased region" description="Basic and acidic residues" evidence="1">
    <location>
        <begin position="275"/>
        <end position="289"/>
    </location>
</feature>
<feature type="compositionally biased region" description="Polar residues" evidence="1">
    <location>
        <begin position="548"/>
        <end position="565"/>
    </location>
</feature>
<feature type="compositionally biased region" description="Polar residues" evidence="1">
    <location>
        <begin position="930"/>
        <end position="940"/>
    </location>
</feature>
<feature type="compositionally biased region" description="Polar residues" evidence="1">
    <location>
        <begin position="679"/>
        <end position="704"/>
    </location>
</feature>
<feature type="region of interest" description="Disordered" evidence="1">
    <location>
        <begin position="352"/>
        <end position="461"/>
    </location>
</feature>
<organism evidence="3 4">
    <name type="scientific">Sinanodonta woodiana</name>
    <name type="common">Chinese pond mussel</name>
    <name type="synonym">Anodonta woodiana</name>
    <dbReference type="NCBI Taxonomy" id="1069815"/>
    <lineage>
        <taxon>Eukaryota</taxon>
        <taxon>Metazoa</taxon>
        <taxon>Spiralia</taxon>
        <taxon>Lophotrochozoa</taxon>
        <taxon>Mollusca</taxon>
        <taxon>Bivalvia</taxon>
        <taxon>Autobranchia</taxon>
        <taxon>Heteroconchia</taxon>
        <taxon>Palaeoheterodonta</taxon>
        <taxon>Unionida</taxon>
        <taxon>Unionoidea</taxon>
        <taxon>Unionidae</taxon>
        <taxon>Unioninae</taxon>
        <taxon>Sinanodonta</taxon>
    </lineage>
</organism>
<dbReference type="PANTHER" id="PTHR14407">
    <property type="entry name" value="HERMANSKY-PUDLAK SYNDROME 4 PROTEIN LIGHT-EAR PROTEIN-RELATED"/>
    <property type="match status" value="1"/>
</dbReference>
<dbReference type="EMBL" id="JBJQND010000013">
    <property type="protein sequence ID" value="KAL3858430.1"/>
    <property type="molecule type" value="Genomic_DNA"/>
</dbReference>
<feature type="compositionally biased region" description="Low complexity" evidence="1">
    <location>
        <begin position="1169"/>
        <end position="1182"/>
    </location>
</feature>
<feature type="compositionally biased region" description="Basic and acidic residues" evidence="1">
    <location>
        <begin position="356"/>
        <end position="420"/>
    </location>
</feature>
<proteinExistence type="predicted"/>
<keyword evidence="4" id="KW-1185">Reference proteome</keyword>
<feature type="region of interest" description="Disordered" evidence="1">
    <location>
        <begin position="1169"/>
        <end position="1204"/>
    </location>
</feature>
<feature type="compositionally biased region" description="Basic and acidic residues" evidence="1">
    <location>
        <begin position="436"/>
        <end position="447"/>
    </location>
</feature>
<name>A0ABD3VD20_SINWO</name>
<dbReference type="InterPro" id="IPR026091">
    <property type="entry name" value="HPS4"/>
</dbReference>
<protein>
    <recommendedName>
        <fullName evidence="2">CCZ1/INTU/HSP4 first Longin domain-containing protein</fullName>
    </recommendedName>
</protein>
<dbReference type="InterPro" id="IPR043987">
    <property type="entry name" value="CCZ1/INTU/HSP4_longin_1"/>
</dbReference>
<accession>A0ABD3VD20</accession>
<feature type="non-terminal residue" evidence="3">
    <location>
        <position position="1306"/>
    </location>
</feature>
<gene>
    <name evidence="3" type="ORF">ACJMK2_013021</name>
</gene>
<feature type="compositionally biased region" description="Polar residues" evidence="1">
    <location>
        <begin position="858"/>
        <end position="886"/>
    </location>
</feature>
<evidence type="ECO:0000256" key="1">
    <source>
        <dbReference type="SAM" id="MobiDB-lite"/>
    </source>
</evidence>
<reference evidence="3 4" key="1">
    <citation type="submission" date="2024-11" db="EMBL/GenBank/DDBJ databases">
        <title>Chromosome-level genome assembly of the freshwater bivalve Anodonta woodiana.</title>
        <authorList>
            <person name="Chen X."/>
        </authorList>
    </citation>
    <scope>NUCLEOTIDE SEQUENCE [LARGE SCALE GENOMIC DNA]</scope>
    <source>
        <strain evidence="3">MN2024</strain>
        <tissue evidence="3">Gills</tissue>
    </source>
</reference>
<feature type="compositionally biased region" description="Polar residues" evidence="1">
    <location>
        <begin position="711"/>
        <end position="726"/>
    </location>
</feature>
<feature type="compositionally biased region" description="Polar residues" evidence="1">
    <location>
        <begin position="294"/>
        <end position="312"/>
    </location>
</feature>
<evidence type="ECO:0000313" key="3">
    <source>
        <dbReference type="EMBL" id="KAL3858430.1"/>
    </source>
</evidence>
<evidence type="ECO:0000313" key="4">
    <source>
        <dbReference type="Proteomes" id="UP001634394"/>
    </source>
</evidence>
<feature type="compositionally biased region" description="Polar residues" evidence="1">
    <location>
        <begin position="895"/>
        <end position="920"/>
    </location>
</feature>